<protein>
    <recommendedName>
        <fullName evidence="3">Sulfotransferase family protein</fullName>
    </recommendedName>
</protein>
<dbReference type="Pfam" id="PF17784">
    <property type="entry name" value="Sulfotransfer_4"/>
    <property type="match status" value="1"/>
</dbReference>
<evidence type="ECO:0000313" key="1">
    <source>
        <dbReference type="EMBL" id="MZR20767.1"/>
    </source>
</evidence>
<accession>A0A845MC46</accession>
<evidence type="ECO:0000313" key="2">
    <source>
        <dbReference type="Proteomes" id="UP000445696"/>
    </source>
</evidence>
<sequence>MSLKVISLGVGRTGTYSLKLAINQVGLGPCHHMEEVLHHHPVQVPLWLAAVNGAPDWTKIYEGYQSAVDWPTAGFFRELYAVFPTAKFILTHRTPESWAQSFSQTIYRLLSEWDKMPEDLQDWLVMTSRVIAKTGFPPGLSDADLMAAFIAHNEAVKAAIPADQLLVYQVKEGWAPLCAFLNVPVPDAPFPRTNDRLEFWDRVSGKI</sequence>
<dbReference type="InterPro" id="IPR040632">
    <property type="entry name" value="Sulfotransfer_4"/>
</dbReference>
<dbReference type="OrthoDB" id="9806624at2"/>
<evidence type="ECO:0008006" key="3">
    <source>
        <dbReference type="Google" id="ProtNLM"/>
    </source>
</evidence>
<reference evidence="1 2" key="1">
    <citation type="journal article" date="2014" name="Int. J. Syst. Evol. Microbiol.">
        <title>Sneathiella chungangensis sp. nov., isolated from a marine sand, and emended description of the genus Sneathiella.</title>
        <authorList>
            <person name="Siamphan C."/>
            <person name="Kim H."/>
            <person name="Lee J.S."/>
            <person name="Kim W."/>
        </authorList>
    </citation>
    <scope>NUCLEOTIDE SEQUENCE [LARGE SCALE GENOMIC DNA]</scope>
    <source>
        <strain evidence="1 2">KCTC 32476</strain>
    </source>
</reference>
<dbReference type="Proteomes" id="UP000445696">
    <property type="component" value="Unassembled WGS sequence"/>
</dbReference>
<keyword evidence="2" id="KW-1185">Reference proteome</keyword>
<dbReference type="PANTHER" id="PTHR36978">
    <property type="entry name" value="P-LOOP CONTAINING NUCLEOTIDE TRIPHOSPHATE HYDROLASE"/>
    <property type="match status" value="1"/>
</dbReference>
<dbReference type="RefSeq" id="WP_161337195.1">
    <property type="nucleotide sequence ID" value="NZ_JBHSDG010000002.1"/>
</dbReference>
<dbReference type="EMBL" id="WTVA01000001">
    <property type="protein sequence ID" value="MZR20767.1"/>
    <property type="molecule type" value="Genomic_DNA"/>
</dbReference>
<organism evidence="1 2">
    <name type="scientific">Sneathiella chungangensis</name>
    <dbReference type="NCBI Taxonomy" id="1418234"/>
    <lineage>
        <taxon>Bacteria</taxon>
        <taxon>Pseudomonadati</taxon>
        <taxon>Pseudomonadota</taxon>
        <taxon>Alphaproteobacteria</taxon>
        <taxon>Sneathiellales</taxon>
        <taxon>Sneathiellaceae</taxon>
        <taxon>Sneathiella</taxon>
    </lineage>
</organism>
<gene>
    <name evidence="1" type="ORF">GQF03_00305</name>
</gene>
<name>A0A845MC46_9PROT</name>
<proteinExistence type="predicted"/>
<dbReference type="InterPro" id="IPR027417">
    <property type="entry name" value="P-loop_NTPase"/>
</dbReference>
<dbReference type="Gene3D" id="3.40.50.300">
    <property type="entry name" value="P-loop containing nucleotide triphosphate hydrolases"/>
    <property type="match status" value="1"/>
</dbReference>
<dbReference type="PANTHER" id="PTHR36978:SF4">
    <property type="entry name" value="P-LOOP CONTAINING NUCLEOSIDE TRIPHOSPHATE HYDROLASE PROTEIN"/>
    <property type="match status" value="1"/>
</dbReference>
<dbReference type="AlphaFoldDB" id="A0A845MC46"/>
<dbReference type="SUPFAM" id="SSF52540">
    <property type="entry name" value="P-loop containing nucleoside triphosphate hydrolases"/>
    <property type="match status" value="1"/>
</dbReference>
<comment type="caution">
    <text evidence="1">The sequence shown here is derived from an EMBL/GenBank/DDBJ whole genome shotgun (WGS) entry which is preliminary data.</text>
</comment>